<dbReference type="STRING" id="74649.A0A2P6RCW9"/>
<evidence type="ECO:0000259" key="2">
    <source>
        <dbReference type="Pfam" id="PF07859"/>
    </source>
</evidence>
<organism evidence="3 4">
    <name type="scientific">Rosa chinensis</name>
    <name type="common">China rose</name>
    <dbReference type="NCBI Taxonomy" id="74649"/>
    <lineage>
        <taxon>Eukaryota</taxon>
        <taxon>Viridiplantae</taxon>
        <taxon>Streptophyta</taxon>
        <taxon>Embryophyta</taxon>
        <taxon>Tracheophyta</taxon>
        <taxon>Spermatophyta</taxon>
        <taxon>Magnoliopsida</taxon>
        <taxon>eudicotyledons</taxon>
        <taxon>Gunneridae</taxon>
        <taxon>Pentapetalae</taxon>
        <taxon>rosids</taxon>
        <taxon>fabids</taxon>
        <taxon>Rosales</taxon>
        <taxon>Rosaceae</taxon>
        <taxon>Rosoideae</taxon>
        <taxon>Rosoideae incertae sedis</taxon>
        <taxon>Rosa</taxon>
    </lineage>
</organism>
<dbReference type="Gene3D" id="3.40.50.1820">
    <property type="entry name" value="alpha/beta hydrolase"/>
    <property type="match status" value="1"/>
</dbReference>
<feature type="domain" description="Alpha/beta hydrolase fold-3" evidence="2">
    <location>
        <begin position="79"/>
        <end position="307"/>
    </location>
</feature>
<dbReference type="InterPro" id="IPR029058">
    <property type="entry name" value="AB_hydrolase_fold"/>
</dbReference>
<proteinExistence type="inferred from homology"/>
<comment type="caution">
    <text evidence="3">The sequence shown here is derived from an EMBL/GenBank/DDBJ whole genome shotgun (WGS) entry which is preliminary data.</text>
</comment>
<gene>
    <name evidence="3" type="ORF">RchiOBHm_Chr3g0477481</name>
</gene>
<keyword evidence="4" id="KW-1185">Reference proteome</keyword>
<dbReference type="OMA" id="HPFSEVA"/>
<evidence type="ECO:0000313" key="4">
    <source>
        <dbReference type="Proteomes" id="UP000238479"/>
    </source>
</evidence>
<dbReference type="EMBL" id="PDCK01000041">
    <property type="protein sequence ID" value="PRQ44279.1"/>
    <property type="molecule type" value="Genomic_DNA"/>
</dbReference>
<protein>
    <submittedName>
        <fullName evidence="3">Putative carboxylesterase</fullName>
        <ecNumber evidence="3">3.1.1.1</ecNumber>
    </submittedName>
</protein>
<dbReference type="PANTHER" id="PTHR23024">
    <property type="entry name" value="ARYLACETAMIDE DEACETYLASE"/>
    <property type="match status" value="1"/>
</dbReference>
<comment type="similarity">
    <text evidence="1">Belongs to the 'GDXG' lipolytic enzyme family.</text>
</comment>
<name>A0A2P6RCW9_ROSCH</name>
<evidence type="ECO:0000313" key="3">
    <source>
        <dbReference type="EMBL" id="PRQ44279.1"/>
    </source>
</evidence>
<dbReference type="InterPro" id="IPR013094">
    <property type="entry name" value="AB_hydrolase_3"/>
</dbReference>
<dbReference type="Proteomes" id="UP000238479">
    <property type="component" value="Chromosome 3"/>
</dbReference>
<dbReference type="PANTHER" id="PTHR23024:SF406">
    <property type="entry name" value="CARBOXYLESTERASE 15-RELATED"/>
    <property type="match status" value="1"/>
</dbReference>
<dbReference type="InterPro" id="IPR050466">
    <property type="entry name" value="Carboxylest/Gibb_receptor"/>
</dbReference>
<dbReference type="AlphaFoldDB" id="A0A2P6RCW9"/>
<dbReference type="SUPFAM" id="SSF53474">
    <property type="entry name" value="alpha/beta-Hydrolases"/>
    <property type="match status" value="1"/>
</dbReference>
<dbReference type="OrthoDB" id="408631at2759"/>
<dbReference type="EC" id="3.1.1.1" evidence="3"/>
<dbReference type="GO" id="GO:0106435">
    <property type="term" value="F:carboxylesterase activity"/>
    <property type="evidence" value="ECO:0007669"/>
    <property type="project" value="UniProtKB-EC"/>
</dbReference>
<dbReference type="Pfam" id="PF07859">
    <property type="entry name" value="Abhydrolase_3"/>
    <property type="match status" value="1"/>
</dbReference>
<reference evidence="3 4" key="1">
    <citation type="journal article" date="2018" name="Nat. Genet.">
        <title>The Rosa genome provides new insights in the design of modern roses.</title>
        <authorList>
            <person name="Bendahmane M."/>
        </authorList>
    </citation>
    <scope>NUCLEOTIDE SEQUENCE [LARGE SCALE GENOMIC DNA]</scope>
    <source>
        <strain evidence="4">cv. Old Blush</strain>
    </source>
</reference>
<accession>A0A2P6RCW9</accession>
<evidence type="ECO:0000256" key="1">
    <source>
        <dbReference type="ARBA" id="ARBA00010515"/>
    </source>
</evidence>
<keyword evidence="3" id="KW-0378">Hydrolase</keyword>
<sequence>MGSRPHVVDDLGGNLHIFSDGSIWRRPFKDINFGPIRFIDDSSVIFKDITYDQNLNLSLRLYKPRLTNPTSSAAKLPVVLYFHGGGFCVGSRVWPHYRNVCVRLAAELNALVVSPDHRLAPEYKLPAALDDAACVVDWLQREALMSESGDDCDAWIRSGVVDFDRVFIVGDSSGGTIAHHLAVSLGGGSVKVAPLRVRGYVLVAPFFGGVEWTKSEQEPHEPRLTLDVVERLWRLSLPEGATRDHPLANPFGPNSPRLETVDLDPILVIVGGDEMLKDRSVMYWSKLKELGKKIEYAEFDGEQHGFFSINPYSDVANEAFHVVKRFVIENSN</sequence>
<dbReference type="Gramene" id="PRQ44279">
    <property type="protein sequence ID" value="PRQ44279"/>
    <property type="gene ID" value="RchiOBHm_Chr3g0477481"/>
</dbReference>